<dbReference type="SMART" id="SM00228">
    <property type="entry name" value="PDZ"/>
    <property type="match status" value="1"/>
</dbReference>
<dbReference type="GO" id="GO:0008270">
    <property type="term" value="F:zinc ion binding"/>
    <property type="evidence" value="ECO:0007669"/>
    <property type="project" value="InterPro"/>
</dbReference>
<dbReference type="Pfam" id="PF01433">
    <property type="entry name" value="Peptidase_M1"/>
    <property type="match status" value="1"/>
</dbReference>
<dbReference type="InterPro" id="IPR014782">
    <property type="entry name" value="Peptidase_M1_dom"/>
</dbReference>
<dbReference type="Gene3D" id="2.30.42.10">
    <property type="match status" value="1"/>
</dbReference>
<feature type="domain" description="PDZ" evidence="1">
    <location>
        <begin position="1021"/>
        <end position="1105"/>
    </location>
</feature>
<dbReference type="PANTHER" id="PTHR12147">
    <property type="entry name" value="METALLOPEPTIDASE M28 FAMILY MEMBER"/>
    <property type="match status" value="1"/>
</dbReference>
<evidence type="ECO:0000259" key="1">
    <source>
        <dbReference type="PROSITE" id="PS50106"/>
    </source>
</evidence>
<accession>A0A3B0ZF24</accession>
<dbReference type="AlphaFoldDB" id="A0A3B0ZF24"/>
<proteinExistence type="predicted"/>
<dbReference type="SUPFAM" id="SSF50156">
    <property type="entry name" value="PDZ domain-like"/>
    <property type="match status" value="1"/>
</dbReference>
<dbReference type="SUPFAM" id="SSF63737">
    <property type="entry name" value="Leukotriene A4 hydrolase N-terminal domain"/>
    <property type="match status" value="1"/>
</dbReference>
<dbReference type="Gene3D" id="3.40.630.10">
    <property type="entry name" value="Zn peptidases"/>
    <property type="match status" value="1"/>
</dbReference>
<dbReference type="SUPFAM" id="SSF53187">
    <property type="entry name" value="Zn-dependent exopeptidases"/>
    <property type="match status" value="1"/>
</dbReference>
<protein>
    <submittedName>
        <fullName evidence="2">PDZ domain</fullName>
    </submittedName>
</protein>
<dbReference type="EMBL" id="UOFO01000086">
    <property type="protein sequence ID" value="VAW86062.1"/>
    <property type="molecule type" value="Genomic_DNA"/>
</dbReference>
<dbReference type="InterPro" id="IPR045175">
    <property type="entry name" value="M28_fam"/>
</dbReference>
<dbReference type="Gene3D" id="1.10.390.10">
    <property type="entry name" value="Neutral Protease Domain 2"/>
    <property type="match status" value="1"/>
</dbReference>
<dbReference type="InterPro" id="IPR027268">
    <property type="entry name" value="Peptidase_M4/M1_CTD_sf"/>
</dbReference>
<name>A0A3B0ZF24_9ZZZZ</name>
<sequence>MWKWITLLAWIFVLFSGGTLAATSLHHQLQVEIYPTQNSLEVVDTLTFKAGEQNSALVFKLHAALKIKRIEISGNAVPINSVDQGATAQGVSWAAYSLPMPPEGGTAQITYAGQIGHKVSPGKEDYARSFSDTPGLIHSGGTYLAATSLWYPYFDNDLITFGLQVTVPGDWEAISQGERKKHIRSVTATQVEWEEQAPQDEIFLIAGPYQEYTQHHGQIEAMVFLREADPALAQKYLDTTGQYISMYNELLGPYPYKKFALVENFWESGYGMPSFTLLGSRIIRFPFILHSSFPHEILHNWWGNGVYVDYQQGNWAEGLTAYLADHLVKEQRGEGVIERRNVLQKYSDYVNNGQDFPLIDFRSRHSSATEAIGYGKTLMLFHMLRQKMGDHRFVHALRTLYQEYRFKRASYSDLEKIFSTTHGSSLKSFFSQWVNHAGAPELHLANVQVVTKTDGYELKLDIEQKQVGVVYELDVPVSVTLEGVDAAFQTVVQLTDTNSEVSISVPARPIHLDIDSEFDVFRRLDSQEIPAALSQGFGSEQVLLVLPKAASTELAEGYLAMAKTWQQSQNGNWQIVYDADLTRLPTDKTIWLLGWENRFLSEFKQSLPQNQVDLGATSVRLADSLLSKPEHSLVLTARYVNNPEQTLLWVASNRADALPGLTRKLPHYRKYSYLGFAGTEPSNIAKGQWRVTTSPLSQSLPGLRTASQTNTAKMKTRSALASLPPLFSQHRMMQTISILADEQLAGRGLGSPELDKAADYIAAAFKQAGLETTFQEWQETIDGKPGITNLKNVIAVIPGSDPAFAGQSVVIGAHYDHLGLGWPDVHAGDEGKIHFGADDNASGIAVMLELAKNMAKSSKPKRSIIFVAFSAEEAGRLGSRYYVQHSDPYPAEKIIAMLNLDTVGRLGDNDITVFGTGTASEWVHIFRGAGFVTGYGVNSVKKDAGFSDQKSFHEVGVPAVQFFGSVHADFHRPSDTIDKIDGKGLIKMATVLKEAVAYLAERPVALTVSDAIKKNRNSDAQLPLSAPKKGRKVSLGTIPDFNYSGEGVRITGVIPDSPAALAGLLEGDVLQSLDGKKLKDLAAYAKVLRNLAVGAKVTLIWHREKKTMSQKLELVPR</sequence>
<dbReference type="PANTHER" id="PTHR12147:SF26">
    <property type="entry name" value="PEPTIDASE M28 DOMAIN-CONTAINING PROTEIN"/>
    <property type="match status" value="1"/>
</dbReference>
<organism evidence="2">
    <name type="scientific">hydrothermal vent metagenome</name>
    <dbReference type="NCBI Taxonomy" id="652676"/>
    <lineage>
        <taxon>unclassified sequences</taxon>
        <taxon>metagenomes</taxon>
        <taxon>ecological metagenomes</taxon>
    </lineage>
</organism>
<dbReference type="GO" id="GO:0008235">
    <property type="term" value="F:metalloexopeptidase activity"/>
    <property type="evidence" value="ECO:0007669"/>
    <property type="project" value="InterPro"/>
</dbReference>
<dbReference type="InterPro" id="IPR036034">
    <property type="entry name" value="PDZ_sf"/>
</dbReference>
<evidence type="ECO:0000313" key="2">
    <source>
        <dbReference type="EMBL" id="VAW86062.1"/>
    </source>
</evidence>
<dbReference type="Pfam" id="PF17820">
    <property type="entry name" value="PDZ_6"/>
    <property type="match status" value="1"/>
</dbReference>
<reference evidence="2" key="1">
    <citation type="submission" date="2018-06" db="EMBL/GenBank/DDBJ databases">
        <authorList>
            <person name="Zhirakovskaya E."/>
        </authorList>
    </citation>
    <scope>NUCLEOTIDE SEQUENCE</scope>
</reference>
<dbReference type="InterPro" id="IPR007484">
    <property type="entry name" value="Peptidase_M28"/>
</dbReference>
<dbReference type="PROSITE" id="PS50106">
    <property type="entry name" value="PDZ"/>
    <property type="match status" value="1"/>
</dbReference>
<dbReference type="GO" id="GO:0006508">
    <property type="term" value="P:proteolysis"/>
    <property type="evidence" value="ECO:0007669"/>
    <property type="project" value="InterPro"/>
</dbReference>
<dbReference type="InterPro" id="IPR042097">
    <property type="entry name" value="Aminopeptidase_N-like_N_sf"/>
</dbReference>
<dbReference type="InterPro" id="IPR001478">
    <property type="entry name" value="PDZ"/>
</dbReference>
<dbReference type="InterPro" id="IPR041489">
    <property type="entry name" value="PDZ_6"/>
</dbReference>
<gene>
    <name evidence="2" type="ORF">MNBD_GAMMA16-1678</name>
</gene>
<dbReference type="Pfam" id="PF04389">
    <property type="entry name" value="Peptidase_M28"/>
    <property type="match status" value="1"/>
</dbReference>
<dbReference type="SUPFAM" id="SSF55486">
    <property type="entry name" value="Metalloproteases ('zincins'), catalytic domain"/>
    <property type="match status" value="1"/>
</dbReference>
<dbReference type="Gene3D" id="2.60.40.1730">
    <property type="entry name" value="tricorn interacting facor f3 domain"/>
    <property type="match status" value="1"/>
</dbReference>